<evidence type="ECO:0000256" key="1">
    <source>
        <dbReference type="ARBA" id="ARBA00004123"/>
    </source>
</evidence>
<dbReference type="PANTHER" id="PTHR15074:SF0">
    <property type="entry name" value="METHYL-CPG-BINDING DOMAIN PROTEIN 4-LIKE PROTEIN"/>
    <property type="match status" value="1"/>
</dbReference>
<reference evidence="5" key="1">
    <citation type="submission" date="2019-06" db="EMBL/GenBank/DDBJ databases">
        <authorList>
            <person name="Broberg M."/>
        </authorList>
    </citation>
    <scope>NUCLEOTIDE SEQUENCE [LARGE SCALE GENOMIC DNA]</scope>
</reference>
<dbReference type="OrthoDB" id="10265068at2759"/>
<gene>
    <name evidence="4" type="ORF">CBYS24578_00000482</name>
</gene>
<accession>A0A9N9U2X0</accession>
<organism evidence="4 5">
    <name type="scientific">Clonostachys byssicola</name>
    <dbReference type="NCBI Taxonomy" id="160290"/>
    <lineage>
        <taxon>Eukaryota</taxon>
        <taxon>Fungi</taxon>
        <taxon>Dikarya</taxon>
        <taxon>Ascomycota</taxon>
        <taxon>Pezizomycotina</taxon>
        <taxon>Sordariomycetes</taxon>
        <taxon>Hypocreomycetidae</taxon>
        <taxon>Hypocreales</taxon>
        <taxon>Bionectriaceae</taxon>
        <taxon>Clonostachys</taxon>
    </lineage>
</organism>
<evidence type="ECO:0000256" key="2">
    <source>
        <dbReference type="ARBA" id="ARBA00023242"/>
    </source>
</evidence>
<dbReference type="GO" id="GO:0005634">
    <property type="term" value="C:nucleus"/>
    <property type="evidence" value="ECO:0007669"/>
    <property type="project" value="UniProtKB-SubCell"/>
</dbReference>
<reference evidence="4 5" key="2">
    <citation type="submission" date="2021-10" db="EMBL/GenBank/DDBJ databases">
        <authorList>
            <person name="Piombo E."/>
        </authorList>
    </citation>
    <scope>NUCLEOTIDE SEQUENCE [LARGE SCALE GENOMIC DNA]</scope>
</reference>
<proteinExistence type="predicted"/>
<dbReference type="GO" id="GO:0003677">
    <property type="term" value="F:DNA binding"/>
    <property type="evidence" value="ECO:0007669"/>
    <property type="project" value="InterPro"/>
</dbReference>
<comment type="caution">
    <text evidence="4">The sequence shown here is derived from an EMBL/GenBank/DDBJ whole genome shotgun (WGS) entry which is preliminary data.</text>
</comment>
<dbReference type="InterPro" id="IPR045138">
    <property type="entry name" value="MeCP2/MBD4"/>
</dbReference>
<dbReference type="Gene3D" id="1.10.340.30">
    <property type="entry name" value="Hypothetical protein, domain 2"/>
    <property type="match status" value="1"/>
</dbReference>
<dbReference type="InterPro" id="IPR011257">
    <property type="entry name" value="DNA_glycosylase"/>
</dbReference>
<feature type="compositionally biased region" description="Polar residues" evidence="3">
    <location>
        <begin position="207"/>
        <end position="229"/>
    </location>
</feature>
<dbReference type="SUPFAM" id="SSF48150">
    <property type="entry name" value="DNA-glycosylase"/>
    <property type="match status" value="1"/>
</dbReference>
<evidence type="ECO:0000256" key="3">
    <source>
        <dbReference type="SAM" id="MobiDB-lite"/>
    </source>
</evidence>
<evidence type="ECO:0008006" key="6">
    <source>
        <dbReference type="Google" id="ProtNLM"/>
    </source>
</evidence>
<dbReference type="GO" id="GO:0006281">
    <property type="term" value="P:DNA repair"/>
    <property type="evidence" value="ECO:0007669"/>
    <property type="project" value="InterPro"/>
</dbReference>
<comment type="subcellular location">
    <subcellularLocation>
        <location evidence="1">Nucleus</location>
    </subcellularLocation>
</comment>
<dbReference type="GO" id="GO:0003824">
    <property type="term" value="F:catalytic activity"/>
    <property type="evidence" value="ECO:0007669"/>
    <property type="project" value="InterPro"/>
</dbReference>
<protein>
    <recommendedName>
        <fullName evidence="6">Methyl-CpG-binding domain protein 4</fullName>
    </recommendedName>
</protein>
<sequence>MGESISRSRHRTGRDLLCVFGDFDEEFADFVFRGVDIQTSHHNDYSELFTQSLGAWADDWASLIDCASSMKQSRDVNPESLDGNDLLTFIWEIFRLNRVIAPPDPRPWQETDRLIALAKRLEHLASKSPDETESEAQSWQETDRLIAVAKSLELHEDQEANITASPERHALRAQVATPRRRACKATTSHYWLGGTQDRISSVRDATANVSPPQANLDPSMSTSLSSNLLFSPHGPVTQPTACQASVPGPKASPERSPTKSSLERRRRANYASPYFTPSESPQKEHTPGRPKAGMVSCVPFPPLTSPCFGLIQEKLAHEPFWLLVAVTFLIRTKGTAAIPVFYAIKERFPTPTDLGDESNATDILDMIRHLGLSTHRLRFLQRYSRAFIEDPPRAGKVYRVRNYDRREEPDFSHGSLAECMETGMLTPNDDEDDADAWEIGHMTQGKYAIDSWRIFCRDVLLGRAEDWNGKGREPEFQPEWMRVRPDDKELRACLRWMWMREGWEWDPVTGEKIVLRSVMQDAVNEGRVGYDDVGGLMILDDVS</sequence>
<feature type="compositionally biased region" description="Basic and acidic residues" evidence="3">
    <location>
        <begin position="252"/>
        <end position="263"/>
    </location>
</feature>
<dbReference type="AlphaFoldDB" id="A0A9N9U2X0"/>
<keyword evidence="5" id="KW-1185">Reference proteome</keyword>
<feature type="region of interest" description="Disordered" evidence="3">
    <location>
        <begin position="204"/>
        <end position="291"/>
    </location>
</feature>
<evidence type="ECO:0000313" key="4">
    <source>
        <dbReference type="EMBL" id="CAG9971463.1"/>
    </source>
</evidence>
<keyword evidence="2" id="KW-0539">Nucleus</keyword>
<evidence type="ECO:0000313" key="5">
    <source>
        <dbReference type="Proteomes" id="UP000754883"/>
    </source>
</evidence>
<dbReference type="PANTHER" id="PTHR15074">
    <property type="entry name" value="METHYL-CPG-BINDING PROTEIN"/>
    <property type="match status" value="1"/>
</dbReference>
<dbReference type="Proteomes" id="UP000754883">
    <property type="component" value="Unassembled WGS sequence"/>
</dbReference>
<name>A0A9N9U2X0_9HYPO</name>
<dbReference type="EMBL" id="CABFNO020001240">
    <property type="protein sequence ID" value="CAG9971463.1"/>
    <property type="molecule type" value="Genomic_DNA"/>
</dbReference>